<dbReference type="SUPFAM" id="SSF53335">
    <property type="entry name" value="S-adenosyl-L-methionine-dependent methyltransferases"/>
    <property type="match status" value="1"/>
</dbReference>
<dbReference type="InterPro" id="IPR002052">
    <property type="entry name" value="DNA_methylase_N6_adenine_CS"/>
</dbReference>
<protein>
    <submittedName>
        <fullName evidence="2">tRNA1(Val) (Adenine(37)-N6)-methyltransferase</fullName>
    </submittedName>
</protein>
<dbReference type="GO" id="GO:0008170">
    <property type="term" value="F:N-methyltransferase activity"/>
    <property type="evidence" value="ECO:0007669"/>
    <property type="project" value="UniProtKB-ARBA"/>
</dbReference>
<dbReference type="PANTHER" id="PTHR47739">
    <property type="entry name" value="TRNA1(VAL) (ADENINE(37)-N6)-METHYLTRANSFERASE"/>
    <property type="match status" value="1"/>
</dbReference>
<keyword evidence="2" id="KW-0489">Methyltransferase</keyword>
<dbReference type="InterPro" id="IPR007848">
    <property type="entry name" value="Small_mtfrase_dom"/>
</dbReference>
<dbReference type="GO" id="GO:0008757">
    <property type="term" value="F:S-adenosylmethionine-dependent methyltransferase activity"/>
    <property type="evidence" value="ECO:0007669"/>
    <property type="project" value="UniProtKB-ARBA"/>
</dbReference>
<dbReference type="Proteomes" id="UP000233419">
    <property type="component" value="Chromosome"/>
</dbReference>
<feature type="domain" description="Methyltransferase small" evidence="1">
    <location>
        <begin position="33"/>
        <end position="191"/>
    </location>
</feature>
<evidence type="ECO:0000313" key="3">
    <source>
        <dbReference type="Proteomes" id="UP000233419"/>
    </source>
</evidence>
<dbReference type="AlphaFoldDB" id="A0A2K9CE32"/>
<gene>
    <name evidence="2" type="ORF">CXP39_03885</name>
</gene>
<dbReference type="Gene3D" id="3.40.50.150">
    <property type="entry name" value="Vaccinia Virus protein VP39"/>
    <property type="match status" value="1"/>
</dbReference>
<accession>A0A2K9CE32</accession>
<name>A0A2K9CE32_9MOLU</name>
<dbReference type="RefSeq" id="WP_027048289.1">
    <property type="nucleotide sequence ID" value="NZ_CP025257.1"/>
</dbReference>
<dbReference type="PROSITE" id="PS00092">
    <property type="entry name" value="N6_MTASE"/>
    <property type="match status" value="1"/>
</dbReference>
<dbReference type="GO" id="GO:0032259">
    <property type="term" value="P:methylation"/>
    <property type="evidence" value="ECO:0007669"/>
    <property type="project" value="UniProtKB-KW"/>
</dbReference>
<reference evidence="2 3" key="1">
    <citation type="submission" date="2017-12" db="EMBL/GenBank/DDBJ databases">
        <title>Mesoplasma syrphidae YJS, Complete Genome.</title>
        <authorList>
            <person name="Knight T.F."/>
            <person name="Citino T."/>
            <person name="Rubinstein R."/>
            <person name="Neuschaefer Z."/>
        </authorList>
    </citation>
    <scope>NUCLEOTIDE SEQUENCE [LARGE SCALE GENOMIC DNA]</scope>
    <source>
        <strain evidence="2 3">YJS</strain>
    </source>
</reference>
<dbReference type="CDD" id="cd02440">
    <property type="entry name" value="AdoMet_MTases"/>
    <property type="match status" value="1"/>
</dbReference>
<sequence>MKVLNEILGYKNLQLYQDSEMFNFTLDSILVARFANLSNKRTKIADFGTNNAVIPLVLSKYTKASIIGVEIQSKAIQLAQENVVLNNLESQITIVCDDIKNFAKENHDSLDLIICNPPFFKMEGKPKLREVSEAVANARHETLITLDEIVESAALALKNGGLFTLVHRADRAGEIITTFSKYKIVPKRIKFVHSKIDQSAKTVLIDGVLNGNLGTEILPPLIAHNDDETYTNELLSLFRD</sequence>
<organism evidence="2 3">
    <name type="scientific">Mesoplasma syrphidae</name>
    <dbReference type="NCBI Taxonomy" id="225999"/>
    <lineage>
        <taxon>Bacteria</taxon>
        <taxon>Bacillati</taxon>
        <taxon>Mycoplasmatota</taxon>
        <taxon>Mollicutes</taxon>
        <taxon>Entomoplasmatales</taxon>
        <taxon>Entomoplasmataceae</taxon>
        <taxon>Mesoplasma</taxon>
    </lineage>
</organism>
<keyword evidence="3" id="KW-1185">Reference proteome</keyword>
<dbReference type="InterPro" id="IPR050210">
    <property type="entry name" value="tRNA_Adenine-N(6)_MTase"/>
</dbReference>
<keyword evidence="2" id="KW-0808">Transferase</keyword>
<dbReference type="GO" id="GO:0003676">
    <property type="term" value="F:nucleic acid binding"/>
    <property type="evidence" value="ECO:0007669"/>
    <property type="project" value="InterPro"/>
</dbReference>
<evidence type="ECO:0000259" key="1">
    <source>
        <dbReference type="Pfam" id="PF05175"/>
    </source>
</evidence>
<dbReference type="InterPro" id="IPR029063">
    <property type="entry name" value="SAM-dependent_MTases_sf"/>
</dbReference>
<dbReference type="KEGG" id="msyr:CXP39_03885"/>
<dbReference type="EMBL" id="CP025257">
    <property type="protein sequence ID" value="AUF83904.1"/>
    <property type="molecule type" value="Genomic_DNA"/>
</dbReference>
<evidence type="ECO:0000313" key="2">
    <source>
        <dbReference type="EMBL" id="AUF83904.1"/>
    </source>
</evidence>
<dbReference type="PANTHER" id="PTHR47739:SF1">
    <property type="entry name" value="TRNA1(VAL) (ADENINE(37)-N6)-METHYLTRANSFERASE"/>
    <property type="match status" value="1"/>
</dbReference>
<dbReference type="OrthoDB" id="9777257at2"/>
<proteinExistence type="predicted"/>
<dbReference type="Pfam" id="PF05175">
    <property type="entry name" value="MTS"/>
    <property type="match status" value="1"/>
</dbReference>